<dbReference type="AlphaFoldDB" id="A0AA36MVR0"/>
<keyword evidence="1" id="KW-0732">Signal</keyword>
<protein>
    <submittedName>
        <fullName evidence="2">Uncharacterized protein</fullName>
    </submittedName>
</protein>
<organism evidence="2 3">
    <name type="scientific">Effrenium voratum</name>
    <dbReference type="NCBI Taxonomy" id="2562239"/>
    <lineage>
        <taxon>Eukaryota</taxon>
        <taxon>Sar</taxon>
        <taxon>Alveolata</taxon>
        <taxon>Dinophyceae</taxon>
        <taxon>Suessiales</taxon>
        <taxon>Symbiodiniaceae</taxon>
        <taxon>Effrenium</taxon>
    </lineage>
</organism>
<dbReference type="Proteomes" id="UP001178507">
    <property type="component" value="Unassembled WGS sequence"/>
</dbReference>
<feature type="non-terminal residue" evidence="2">
    <location>
        <position position="1"/>
    </location>
</feature>
<dbReference type="EMBL" id="CAUJNA010000876">
    <property type="protein sequence ID" value="CAJ1382139.1"/>
    <property type="molecule type" value="Genomic_DNA"/>
</dbReference>
<proteinExistence type="predicted"/>
<evidence type="ECO:0000313" key="2">
    <source>
        <dbReference type="EMBL" id="CAJ1382139.1"/>
    </source>
</evidence>
<name>A0AA36MVR0_9DINO</name>
<comment type="caution">
    <text evidence="2">The sequence shown here is derived from an EMBL/GenBank/DDBJ whole genome shotgun (WGS) entry which is preliminary data.</text>
</comment>
<keyword evidence="3" id="KW-1185">Reference proteome</keyword>
<accession>A0AA36MVR0</accession>
<evidence type="ECO:0000313" key="3">
    <source>
        <dbReference type="Proteomes" id="UP001178507"/>
    </source>
</evidence>
<reference evidence="2" key="1">
    <citation type="submission" date="2023-08" db="EMBL/GenBank/DDBJ databases">
        <authorList>
            <person name="Chen Y."/>
            <person name="Shah S."/>
            <person name="Dougan E. K."/>
            <person name="Thang M."/>
            <person name="Chan C."/>
        </authorList>
    </citation>
    <scope>NUCLEOTIDE SEQUENCE</scope>
</reference>
<feature type="chain" id="PRO_5041221264" evidence="1">
    <location>
        <begin position="23"/>
        <end position="622"/>
    </location>
</feature>
<feature type="signal peptide" evidence="1">
    <location>
        <begin position="1"/>
        <end position="22"/>
    </location>
</feature>
<sequence>MHASGTFRFLLCLLSAFGLGHGQVAENRQWRLVNAEPLVGFWSVVEVEFHSTGSCNEQVEGAPIASGSVMISLSGSHFVSKAADGNATPVLEAGWWSDCGYVLGSMTDFGGGCAAGEAWIGLDSGFTTFEVKCVRLVQPLEENHSASSIGLDRWDGATWVRVKTFLNTGGVEAAGRFLDLTVDENSKWRLRPLKSQVAAWVDAPWSVQEWQLFPDVECSGSPLTARFVGASFQGNGSAWDGANPPSRAQDGLLDTGWASYCTGADVSGCEEGTWLEAQLHTAAVVRCMRLLQGDAFAPAVQLQAGSGLAFANASLFYELSPGSWQHLARFSAAAAAPGELWRLVPVGEAPSAWRVAELEMYTNASCESSSQILSTAFGPGSLVTSSVSLAADGQVATEWQAAGPTVSSWQGRYEGDSSTSHSLGWPWLGLSTGLAAEAPLCLRFLQGNSSQSSANDAVLQRWNGTVWLDFEDGLGLAPYFRDLAEGLWYNPIFWLRMPLLDRMQWRLRASDIMLNHWAVKELHFYEYIDCYNEVTGLQLAAGQDPFVPSRPASWAFDRDMLTDWWSACSECLAGAAWLGVALPAPQNVRCFQLFQSSMPPNSVTTPWFSGSVSLEKWNGNRW</sequence>
<evidence type="ECO:0000256" key="1">
    <source>
        <dbReference type="SAM" id="SignalP"/>
    </source>
</evidence>
<gene>
    <name evidence="2" type="ORF">EVOR1521_LOCUS9591</name>
</gene>